<dbReference type="NCBIfam" id="TIGR00756">
    <property type="entry name" value="PPR"/>
    <property type="match status" value="1"/>
</dbReference>
<feature type="repeat" description="PPR" evidence="2">
    <location>
        <begin position="180"/>
        <end position="214"/>
    </location>
</feature>
<dbReference type="PANTHER" id="PTHR47447:SF17">
    <property type="entry name" value="OS12G0638900 PROTEIN"/>
    <property type="match status" value="1"/>
</dbReference>
<name>A0A813KY23_POLGL</name>
<reference evidence="3" key="1">
    <citation type="submission" date="2021-02" db="EMBL/GenBank/DDBJ databases">
        <authorList>
            <person name="Dougan E. K."/>
            <person name="Rhodes N."/>
            <person name="Thang M."/>
            <person name="Chan C."/>
        </authorList>
    </citation>
    <scope>NUCLEOTIDE SEQUENCE</scope>
</reference>
<accession>A0A813KY23</accession>
<organism evidence="3 4">
    <name type="scientific">Polarella glacialis</name>
    <name type="common">Dinoflagellate</name>
    <dbReference type="NCBI Taxonomy" id="89957"/>
    <lineage>
        <taxon>Eukaryota</taxon>
        <taxon>Sar</taxon>
        <taxon>Alveolata</taxon>
        <taxon>Dinophyceae</taxon>
        <taxon>Suessiales</taxon>
        <taxon>Suessiaceae</taxon>
        <taxon>Polarella</taxon>
    </lineage>
</organism>
<feature type="repeat" description="PPR" evidence="2">
    <location>
        <begin position="43"/>
        <end position="77"/>
    </location>
</feature>
<dbReference type="InterPro" id="IPR011990">
    <property type="entry name" value="TPR-like_helical_dom_sf"/>
</dbReference>
<sequence length="529" mass="54978">MASGSRGELIRITRAITLQGRSSAWPQAVATFRDVQRDGLRPDQVLFGATVSAVARGSRWDLALSLLTEMRGQSLSPTTAALSAAATACGRAARWQQSLLILQDLPRLDLVALSAGIDACGRGFAWERALGFLEQAHHLSVKLDLSALNAAAIACVRGSHWPQALVILGEAAPKHGLVLDVVSFGTAISACERGARWELARYLLGEMERRNLRPNAACFGAAVAACEKASEWQAALALLPASPSSAALGAAASACASAGQWERSLELLEFVRRRSGSSSPDVAAIGATVVACERAAAWVAALKLLLGAGNLDAAGLVMGARCARASLVPFHEAVLLRQVARRFADCALSGKASQEALAEQECAATAIREAETVDSAPRLCSLLAFQRAVADPVGKRLSRLSLSRSPPPQGATRLHDSLLASATDLGPLYTRDVAGDQGLTEANSASNLISWRRPAARALALGLSAQSTPPWGGGGAGVVASRPLARQLLVWLDVDDLRVHGAAVGFLSGNNLVGAGVGAAVSAESLGRR</sequence>
<dbReference type="Proteomes" id="UP000626109">
    <property type="component" value="Unassembled WGS sequence"/>
</dbReference>
<comment type="caution">
    <text evidence="3">The sequence shown here is derived from an EMBL/GenBank/DDBJ whole genome shotgun (WGS) entry which is preliminary data.</text>
</comment>
<evidence type="ECO:0000313" key="4">
    <source>
        <dbReference type="Proteomes" id="UP000626109"/>
    </source>
</evidence>
<proteinExistence type="predicted"/>
<dbReference type="PANTHER" id="PTHR47447">
    <property type="entry name" value="OS03G0856100 PROTEIN"/>
    <property type="match status" value="1"/>
</dbReference>
<evidence type="ECO:0000256" key="1">
    <source>
        <dbReference type="ARBA" id="ARBA00022737"/>
    </source>
</evidence>
<dbReference type="EMBL" id="CAJNNW010032795">
    <property type="protein sequence ID" value="CAE8715461.1"/>
    <property type="molecule type" value="Genomic_DNA"/>
</dbReference>
<dbReference type="InterPro" id="IPR002885">
    <property type="entry name" value="PPR_rpt"/>
</dbReference>
<protein>
    <recommendedName>
        <fullName evidence="5">Pentatricopeptide repeat-containing protein, chloroplastic</fullName>
    </recommendedName>
</protein>
<dbReference type="AlphaFoldDB" id="A0A813KY23"/>
<evidence type="ECO:0008006" key="5">
    <source>
        <dbReference type="Google" id="ProtNLM"/>
    </source>
</evidence>
<gene>
    <name evidence="3" type="ORF">PGLA2088_LOCUS38557</name>
</gene>
<dbReference type="Gene3D" id="1.25.40.10">
    <property type="entry name" value="Tetratricopeptide repeat domain"/>
    <property type="match status" value="2"/>
</dbReference>
<evidence type="ECO:0000256" key="2">
    <source>
        <dbReference type="PROSITE-ProRule" id="PRU00708"/>
    </source>
</evidence>
<evidence type="ECO:0000313" key="3">
    <source>
        <dbReference type="EMBL" id="CAE8715461.1"/>
    </source>
</evidence>
<keyword evidence="1" id="KW-0677">Repeat</keyword>
<dbReference type="PROSITE" id="PS51375">
    <property type="entry name" value="PPR"/>
    <property type="match status" value="2"/>
</dbReference>
<dbReference type="Pfam" id="PF01535">
    <property type="entry name" value="PPR"/>
    <property type="match status" value="1"/>
</dbReference>